<feature type="domain" description="Anticodon-binding" evidence="2">
    <location>
        <begin position="56"/>
        <end position="147"/>
    </location>
</feature>
<dbReference type="InterPro" id="IPR044140">
    <property type="entry name" value="ProRS_anticodon_short"/>
</dbReference>
<keyword evidence="1" id="KW-0030">Aminoacyl-tRNA synthetase</keyword>
<dbReference type="Pfam" id="PF03129">
    <property type="entry name" value="HGTP_anticodon"/>
    <property type="match status" value="1"/>
</dbReference>
<dbReference type="PANTHER" id="PTHR42753:SF2">
    <property type="entry name" value="PROLINE--TRNA LIGASE"/>
    <property type="match status" value="1"/>
</dbReference>
<name>A0A7C0VAS9_UNCW3</name>
<dbReference type="GO" id="GO:0004827">
    <property type="term" value="F:proline-tRNA ligase activity"/>
    <property type="evidence" value="ECO:0007669"/>
    <property type="project" value="TreeGrafter"/>
</dbReference>
<dbReference type="GO" id="GO:0006433">
    <property type="term" value="P:prolyl-tRNA aminoacylation"/>
    <property type="evidence" value="ECO:0007669"/>
    <property type="project" value="TreeGrafter"/>
</dbReference>
<dbReference type="SUPFAM" id="SSF55681">
    <property type="entry name" value="Class II aaRS and biotin synthetases"/>
    <property type="match status" value="1"/>
</dbReference>
<protein>
    <submittedName>
        <fullName evidence="3">Proline--tRNA ligase</fullName>
    </submittedName>
</protein>
<organism evidence="3">
    <name type="scientific">candidate division WOR-3 bacterium</name>
    <dbReference type="NCBI Taxonomy" id="2052148"/>
    <lineage>
        <taxon>Bacteria</taxon>
        <taxon>Bacteria division WOR-3</taxon>
    </lineage>
</organism>
<dbReference type="GO" id="GO:0005829">
    <property type="term" value="C:cytosol"/>
    <property type="evidence" value="ECO:0007669"/>
    <property type="project" value="TreeGrafter"/>
</dbReference>
<dbReference type="InterPro" id="IPR036621">
    <property type="entry name" value="Anticodon-bd_dom_sf"/>
</dbReference>
<reference evidence="3" key="1">
    <citation type="journal article" date="2020" name="mSystems">
        <title>Genome- and Community-Level Interaction Insights into Carbon Utilization and Element Cycling Functions of Hydrothermarchaeota in Hydrothermal Sediment.</title>
        <authorList>
            <person name="Zhou Z."/>
            <person name="Liu Y."/>
            <person name="Xu W."/>
            <person name="Pan J."/>
            <person name="Luo Z.H."/>
            <person name="Li M."/>
        </authorList>
    </citation>
    <scope>NUCLEOTIDE SEQUENCE [LARGE SCALE GENOMIC DNA]</scope>
    <source>
        <strain evidence="3">HyVt-102</strain>
    </source>
</reference>
<dbReference type="InterPro" id="IPR004154">
    <property type="entry name" value="Anticodon-bd"/>
</dbReference>
<evidence type="ECO:0000259" key="2">
    <source>
        <dbReference type="Pfam" id="PF03129"/>
    </source>
</evidence>
<evidence type="ECO:0000256" key="1">
    <source>
        <dbReference type="ARBA" id="ARBA00023146"/>
    </source>
</evidence>
<dbReference type="SUPFAM" id="SSF52954">
    <property type="entry name" value="Class II aaRS ABD-related"/>
    <property type="match status" value="1"/>
</dbReference>
<dbReference type="AlphaFoldDB" id="A0A7C0VAS9"/>
<dbReference type="EMBL" id="DQWE01000162">
    <property type="protein sequence ID" value="HDI82813.1"/>
    <property type="molecule type" value="Genomic_DNA"/>
</dbReference>
<feature type="non-terminal residue" evidence="3">
    <location>
        <position position="1"/>
    </location>
</feature>
<dbReference type="InterPro" id="IPR050062">
    <property type="entry name" value="Pro-tRNA_synthetase"/>
</dbReference>
<sequence length="161" mass="17968">KYSKAMGATFTDANGKSKPIVMGSYGIGIERIMATAIELYNDENGIIWPDPIAPFDVLVIPLDIRDSKALEISRKMVNILEETHDVLFDDRDVGPGFKFKDADLIGIPVRVVVGPRGLKEGKVEVSRRDGSEKIMIEPDRVQEVVEKLWKNGKELRKKSGE</sequence>
<dbReference type="PANTHER" id="PTHR42753">
    <property type="entry name" value="MITOCHONDRIAL RIBOSOME PROTEIN L39/PROLYL-TRNA LIGASE FAMILY MEMBER"/>
    <property type="match status" value="1"/>
</dbReference>
<keyword evidence="3" id="KW-0436">Ligase</keyword>
<dbReference type="CDD" id="cd00861">
    <property type="entry name" value="ProRS_anticodon_short"/>
    <property type="match status" value="1"/>
</dbReference>
<accession>A0A7C0VAS9</accession>
<dbReference type="Gene3D" id="3.30.930.10">
    <property type="entry name" value="Bira Bifunctional Protein, Domain 2"/>
    <property type="match status" value="1"/>
</dbReference>
<dbReference type="Proteomes" id="UP000885847">
    <property type="component" value="Unassembled WGS sequence"/>
</dbReference>
<evidence type="ECO:0000313" key="3">
    <source>
        <dbReference type="EMBL" id="HDI82813.1"/>
    </source>
</evidence>
<dbReference type="InterPro" id="IPR045864">
    <property type="entry name" value="aa-tRNA-synth_II/BPL/LPL"/>
</dbReference>
<gene>
    <name evidence="3" type="ORF">ENF18_03360</name>
</gene>
<comment type="caution">
    <text evidence="3">The sequence shown here is derived from an EMBL/GenBank/DDBJ whole genome shotgun (WGS) entry which is preliminary data.</text>
</comment>
<proteinExistence type="predicted"/>
<dbReference type="Gene3D" id="3.40.50.800">
    <property type="entry name" value="Anticodon-binding domain"/>
    <property type="match status" value="1"/>
</dbReference>